<dbReference type="Gene3D" id="3.40.50.10910">
    <property type="entry name" value="Amidohydrolase"/>
    <property type="match status" value="1"/>
</dbReference>
<evidence type="ECO:0000259" key="2">
    <source>
        <dbReference type="Pfam" id="PF01979"/>
    </source>
</evidence>
<dbReference type="Gene3D" id="2.30.40.10">
    <property type="entry name" value="Urease, subunit C, domain 1"/>
    <property type="match status" value="1"/>
</dbReference>
<evidence type="ECO:0000313" key="3">
    <source>
        <dbReference type="EMBL" id="MBJ2173664.1"/>
    </source>
</evidence>
<dbReference type="PANTHER" id="PTHR43135">
    <property type="entry name" value="ALPHA-D-RIBOSE 1-METHYLPHOSPHONATE 5-TRIPHOSPHATE DIPHOSPHATASE"/>
    <property type="match status" value="1"/>
</dbReference>
<reference evidence="3 4" key="1">
    <citation type="submission" date="2020-12" db="EMBL/GenBank/DDBJ databases">
        <title>Aureibaculum luteum sp. nov. and Aureibaculum flavum sp. nov., novel members of the family Flavobacteriaceae isolated from Antarctic intertidal sediments.</title>
        <authorList>
            <person name="He X."/>
            <person name="Zhang X."/>
        </authorList>
    </citation>
    <scope>NUCLEOTIDE SEQUENCE [LARGE SCALE GENOMIC DNA]</scope>
    <source>
        <strain evidence="3 4">A20</strain>
    </source>
</reference>
<keyword evidence="1" id="KW-0732">Signal</keyword>
<organism evidence="3 4">
    <name type="scientific">Aureibaculum flavum</name>
    <dbReference type="NCBI Taxonomy" id="2795986"/>
    <lineage>
        <taxon>Bacteria</taxon>
        <taxon>Pseudomonadati</taxon>
        <taxon>Bacteroidota</taxon>
        <taxon>Flavobacteriia</taxon>
        <taxon>Flavobacteriales</taxon>
        <taxon>Flavobacteriaceae</taxon>
        <taxon>Aureibaculum</taxon>
    </lineage>
</organism>
<sequence>MKQSIQFKHKVKNAMNFLGVFFLVILASCAPNSTPDTTWDNVDEEGAFIVHRRQSPIGEETYTIKSNDDGVIVKSLQGENERGRITGVEAELRMTKDLVPTYYSSRRLTNKDTTNIFKMEISDDNMVSIWEKHFDVVTVKAPDAYFPLHSNIPAAMEMMLYHYCFKNDLKSGVSTLPRGEVSITHKGQDVVEIKGKKITLDRYVVEGINWGGRTVWLDESKNLIALVKANTQIREMIRKGYEEALPVFIAGNVTEQMDALSTYTKNLKKEQATITALVGGDIVDGFSEETKKNMTLLIENGKIKSIGKSTEIEIPEGADVIDVKGKTLIPGLWDMHAHSNQVQWAPAYLAGGVTTIRDNGNELEFATAFRDAIANDGALGPDIILAGMTDGPGAKGNGVVRATSPEQAKEVVAMYHKNGYKQIKVYTSIAPDILKILADEAHKVGMTVTGHVPALVNNANDAVESGMDMLSHSTRILAVLFPDKKISELGANYMAENEITDAQINNAIAFFLKHGTVLDPTLGLSMIRTMPRGEKMKTIEPDAERMAYELFEGKLFRSGVSEARAKKAKENVIKSLEVIGKFFKAGVPVVAGTDNFAPGFGLFLEIEIYQKYGGLTPLEAIRTATIIPAEAMGMGNETGTLEVGKEADIAILDKNPLIDISNIRTVTAVITNGNYYESEPLWIAADFKPTRD</sequence>
<feature type="domain" description="Amidohydrolase-related" evidence="2">
    <location>
        <begin position="328"/>
        <end position="674"/>
    </location>
</feature>
<dbReference type="PANTHER" id="PTHR43135:SF3">
    <property type="entry name" value="ALPHA-D-RIBOSE 1-METHYLPHOSPHONATE 5-TRIPHOSPHATE DIPHOSPHATASE"/>
    <property type="match status" value="1"/>
</dbReference>
<dbReference type="Pfam" id="PF01979">
    <property type="entry name" value="Amidohydro_1"/>
    <property type="match status" value="1"/>
</dbReference>
<dbReference type="SUPFAM" id="SSF51556">
    <property type="entry name" value="Metallo-dependent hydrolases"/>
    <property type="match status" value="1"/>
</dbReference>
<dbReference type="Gene3D" id="3.30.110.90">
    <property type="entry name" value="Amidohydrolase"/>
    <property type="match status" value="1"/>
</dbReference>
<dbReference type="EMBL" id="JAEHFJ010000002">
    <property type="protein sequence ID" value="MBJ2173664.1"/>
    <property type="molecule type" value="Genomic_DNA"/>
</dbReference>
<keyword evidence="4" id="KW-1185">Reference proteome</keyword>
<feature type="signal peptide" evidence="1">
    <location>
        <begin position="1"/>
        <end position="29"/>
    </location>
</feature>
<name>A0ABS0WNX0_9FLAO</name>
<proteinExistence type="predicted"/>
<evidence type="ECO:0000256" key="1">
    <source>
        <dbReference type="SAM" id="SignalP"/>
    </source>
</evidence>
<gene>
    <name evidence="3" type="ORF">JBL43_05405</name>
</gene>
<comment type="caution">
    <text evidence="3">The sequence shown here is derived from an EMBL/GenBank/DDBJ whole genome shotgun (WGS) entry which is preliminary data.</text>
</comment>
<dbReference type="Proteomes" id="UP000623301">
    <property type="component" value="Unassembled WGS sequence"/>
</dbReference>
<feature type="chain" id="PRO_5047092765" evidence="1">
    <location>
        <begin position="30"/>
        <end position="692"/>
    </location>
</feature>
<dbReference type="InterPro" id="IPR032466">
    <property type="entry name" value="Metal_Hydrolase"/>
</dbReference>
<dbReference type="InterPro" id="IPR006680">
    <property type="entry name" value="Amidohydro-rel"/>
</dbReference>
<dbReference type="InterPro" id="IPR011059">
    <property type="entry name" value="Metal-dep_hydrolase_composite"/>
</dbReference>
<evidence type="ECO:0000313" key="4">
    <source>
        <dbReference type="Proteomes" id="UP000623301"/>
    </source>
</evidence>
<dbReference type="Gene3D" id="1.20.58.520">
    <property type="entry name" value="Amidohydrolase"/>
    <property type="match status" value="1"/>
</dbReference>
<protein>
    <submittedName>
        <fullName evidence="3">Amidohydrolase family protein</fullName>
    </submittedName>
</protein>
<dbReference type="SUPFAM" id="SSF51338">
    <property type="entry name" value="Composite domain of metallo-dependent hydrolases"/>
    <property type="match status" value="1"/>
</dbReference>
<dbReference type="PROSITE" id="PS51257">
    <property type="entry name" value="PROKAR_LIPOPROTEIN"/>
    <property type="match status" value="1"/>
</dbReference>
<dbReference type="RefSeq" id="WP_198840442.1">
    <property type="nucleotide sequence ID" value="NZ_JAEHFJ010000002.1"/>
</dbReference>
<dbReference type="InterPro" id="IPR051781">
    <property type="entry name" value="Metallo-dep_Hydrolase"/>
</dbReference>
<accession>A0ABS0WNX0</accession>